<organism evidence="1 2">
    <name type="scientific">Dendrobium catenatum</name>
    <dbReference type="NCBI Taxonomy" id="906689"/>
    <lineage>
        <taxon>Eukaryota</taxon>
        <taxon>Viridiplantae</taxon>
        <taxon>Streptophyta</taxon>
        <taxon>Embryophyta</taxon>
        <taxon>Tracheophyta</taxon>
        <taxon>Spermatophyta</taxon>
        <taxon>Magnoliopsida</taxon>
        <taxon>Liliopsida</taxon>
        <taxon>Asparagales</taxon>
        <taxon>Orchidaceae</taxon>
        <taxon>Epidendroideae</taxon>
        <taxon>Malaxideae</taxon>
        <taxon>Dendrobiinae</taxon>
        <taxon>Dendrobium</taxon>
    </lineage>
</organism>
<sequence>MWSWEGADKEKMGSRISALGDRGEKAAMMRSLLGVGVDFGTVKLGWNIEGELSGWRSFISCVRKEVRAARMRVLLLF</sequence>
<dbReference type="AlphaFoldDB" id="A0A2I0WAX6"/>
<name>A0A2I0WAX6_9ASPA</name>
<evidence type="ECO:0000313" key="1">
    <source>
        <dbReference type="EMBL" id="PKU72819.1"/>
    </source>
</evidence>
<gene>
    <name evidence="1" type="ORF">MA16_Dca020259</name>
</gene>
<reference evidence="1 2" key="2">
    <citation type="journal article" date="2017" name="Nature">
        <title>The Apostasia genome and the evolution of orchids.</title>
        <authorList>
            <person name="Zhang G.Q."/>
            <person name="Liu K.W."/>
            <person name="Li Z."/>
            <person name="Lohaus R."/>
            <person name="Hsiao Y.Y."/>
            <person name="Niu S.C."/>
            <person name="Wang J.Y."/>
            <person name="Lin Y.C."/>
            <person name="Xu Q."/>
            <person name="Chen L.J."/>
            <person name="Yoshida K."/>
            <person name="Fujiwara S."/>
            <person name="Wang Z.W."/>
            <person name="Zhang Y.Q."/>
            <person name="Mitsuda N."/>
            <person name="Wang M."/>
            <person name="Liu G.H."/>
            <person name="Pecoraro L."/>
            <person name="Huang H.X."/>
            <person name="Xiao X.J."/>
            <person name="Lin M."/>
            <person name="Wu X.Y."/>
            <person name="Wu W.L."/>
            <person name="Chen Y.Y."/>
            <person name="Chang S.B."/>
            <person name="Sakamoto S."/>
            <person name="Ohme-Takagi M."/>
            <person name="Yagi M."/>
            <person name="Zeng S.J."/>
            <person name="Shen C.Y."/>
            <person name="Yeh C.M."/>
            <person name="Luo Y.B."/>
            <person name="Tsai W.C."/>
            <person name="Van de Peer Y."/>
            <person name="Liu Z.J."/>
        </authorList>
    </citation>
    <scope>NUCLEOTIDE SEQUENCE [LARGE SCALE GENOMIC DNA]</scope>
    <source>
        <tissue evidence="1">The whole plant</tissue>
    </source>
</reference>
<reference evidence="1 2" key="1">
    <citation type="journal article" date="2016" name="Sci. Rep.">
        <title>The Dendrobium catenatum Lindl. genome sequence provides insights into polysaccharide synthase, floral development and adaptive evolution.</title>
        <authorList>
            <person name="Zhang G.Q."/>
            <person name="Xu Q."/>
            <person name="Bian C."/>
            <person name="Tsai W.C."/>
            <person name="Yeh C.M."/>
            <person name="Liu K.W."/>
            <person name="Yoshida K."/>
            <person name="Zhang L.S."/>
            <person name="Chang S.B."/>
            <person name="Chen F."/>
            <person name="Shi Y."/>
            <person name="Su Y.Y."/>
            <person name="Zhang Y.Q."/>
            <person name="Chen L.J."/>
            <person name="Yin Y."/>
            <person name="Lin M."/>
            <person name="Huang H."/>
            <person name="Deng H."/>
            <person name="Wang Z.W."/>
            <person name="Zhu S.L."/>
            <person name="Zhao X."/>
            <person name="Deng C."/>
            <person name="Niu S.C."/>
            <person name="Huang J."/>
            <person name="Wang M."/>
            <person name="Liu G.H."/>
            <person name="Yang H.J."/>
            <person name="Xiao X.J."/>
            <person name="Hsiao Y.Y."/>
            <person name="Wu W.L."/>
            <person name="Chen Y.Y."/>
            <person name="Mitsuda N."/>
            <person name="Ohme-Takagi M."/>
            <person name="Luo Y.B."/>
            <person name="Van de Peer Y."/>
            <person name="Liu Z.J."/>
        </authorList>
    </citation>
    <scope>NUCLEOTIDE SEQUENCE [LARGE SCALE GENOMIC DNA]</scope>
    <source>
        <tissue evidence="1">The whole plant</tissue>
    </source>
</reference>
<dbReference type="Proteomes" id="UP000233837">
    <property type="component" value="Unassembled WGS sequence"/>
</dbReference>
<accession>A0A2I0WAX6</accession>
<protein>
    <submittedName>
        <fullName evidence="1">Uncharacterized protein</fullName>
    </submittedName>
</protein>
<evidence type="ECO:0000313" key="2">
    <source>
        <dbReference type="Proteomes" id="UP000233837"/>
    </source>
</evidence>
<proteinExistence type="predicted"/>
<dbReference type="EMBL" id="KZ502802">
    <property type="protein sequence ID" value="PKU72819.1"/>
    <property type="molecule type" value="Genomic_DNA"/>
</dbReference>
<keyword evidence="2" id="KW-1185">Reference proteome</keyword>